<feature type="domain" description="Imelysin-like" evidence="4">
    <location>
        <begin position="29"/>
        <end position="310"/>
    </location>
</feature>
<evidence type="ECO:0000256" key="3">
    <source>
        <dbReference type="SAM" id="SignalP"/>
    </source>
</evidence>
<feature type="chain" id="PRO_5025373230" evidence="3">
    <location>
        <begin position="18"/>
        <end position="332"/>
    </location>
</feature>
<dbReference type="Gene3D" id="1.20.1420.20">
    <property type="entry name" value="M75 peptidase, HXXE motif"/>
    <property type="match status" value="1"/>
</dbReference>
<reference evidence="5" key="1">
    <citation type="submission" date="2020-02" db="EMBL/GenBank/DDBJ databases">
        <title>Delineation of the pyrene-degrading pathway in Roseobacter clade bacteria by genomic analysis.</title>
        <authorList>
            <person name="Zhou H."/>
            <person name="Wang H."/>
        </authorList>
    </citation>
    <scope>NUCLEOTIDE SEQUENCE</scope>
    <source>
        <strain evidence="5">PrR005</strain>
    </source>
</reference>
<dbReference type="EMBL" id="JAAGOX010000022">
    <property type="protein sequence ID" value="NDW46005.1"/>
    <property type="molecule type" value="Genomic_DNA"/>
</dbReference>
<sequence>MIRILLFPLFLAGMAWADTGNDILDTHVLPGFDRLEARTQTLSAMADADCSMASAPLRGAFTDAVKAWTAVSHMRFGPTEAENRDFALAFWPDTRGMTPKALTGLIVTEDQAVSDSAAFAEVSVAARGLYALEYLLFDERITTTGTAEYRCSLIRAIAADGARLARDMAADWHDRYAALMRSPAPGGTYQSEAEVLQEFFKALGTGLQMTAELRLGRPLGTYDKPRSTRAEMWRSGLSLDLVRTALTSQRELALLLAQGDEQLQTELAAKFDLALEAASRIDDPTLAGVTSPSRRIRIEALQQRVNEIREAVAKDLGPKLGVSAGFNSLDGD</sequence>
<evidence type="ECO:0000256" key="2">
    <source>
        <dbReference type="ARBA" id="ARBA00022729"/>
    </source>
</evidence>
<evidence type="ECO:0000259" key="4">
    <source>
        <dbReference type="Pfam" id="PF09375"/>
    </source>
</evidence>
<dbReference type="GO" id="GO:0030313">
    <property type="term" value="C:cell envelope"/>
    <property type="evidence" value="ECO:0007669"/>
    <property type="project" value="UniProtKB-SubCell"/>
</dbReference>
<accession>A0A6B2NVU1</accession>
<comment type="subcellular location">
    <subcellularLocation>
        <location evidence="1">Cell envelope</location>
    </subcellularLocation>
</comment>
<dbReference type="InterPro" id="IPR034984">
    <property type="entry name" value="Imelysin-like_IPPA"/>
</dbReference>
<name>A0A6B2NVU1_9RHOB</name>
<evidence type="ECO:0000313" key="5">
    <source>
        <dbReference type="EMBL" id="NDW46005.1"/>
    </source>
</evidence>
<protein>
    <submittedName>
        <fullName evidence="5">Imelysin family protein</fullName>
    </submittedName>
</protein>
<dbReference type="InterPro" id="IPR038352">
    <property type="entry name" value="Imelysin_sf"/>
</dbReference>
<feature type="signal peptide" evidence="3">
    <location>
        <begin position="1"/>
        <end position="17"/>
    </location>
</feature>
<keyword evidence="2 3" id="KW-0732">Signal</keyword>
<gene>
    <name evidence="5" type="ORF">G0P99_13635</name>
</gene>
<dbReference type="RefSeq" id="WP_164130690.1">
    <property type="nucleotide sequence ID" value="NZ_JAAGOX010000022.1"/>
</dbReference>
<dbReference type="Pfam" id="PF09375">
    <property type="entry name" value="Peptidase_M75"/>
    <property type="match status" value="1"/>
</dbReference>
<proteinExistence type="predicted"/>
<dbReference type="InterPro" id="IPR018976">
    <property type="entry name" value="Imelysin-like"/>
</dbReference>
<dbReference type="CDD" id="cd14659">
    <property type="entry name" value="Imelysin-like_IPPA"/>
    <property type="match status" value="1"/>
</dbReference>
<organism evidence="5">
    <name type="scientific">Ruegeria sp. PrR005</name>
    <dbReference type="NCBI Taxonomy" id="2706882"/>
    <lineage>
        <taxon>Bacteria</taxon>
        <taxon>Pseudomonadati</taxon>
        <taxon>Pseudomonadota</taxon>
        <taxon>Alphaproteobacteria</taxon>
        <taxon>Rhodobacterales</taxon>
        <taxon>Roseobacteraceae</taxon>
        <taxon>Ruegeria</taxon>
    </lineage>
</organism>
<evidence type="ECO:0000256" key="1">
    <source>
        <dbReference type="ARBA" id="ARBA00004196"/>
    </source>
</evidence>
<dbReference type="AlphaFoldDB" id="A0A6B2NVU1"/>
<comment type="caution">
    <text evidence="5">The sequence shown here is derived from an EMBL/GenBank/DDBJ whole genome shotgun (WGS) entry which is preliminary data.</text>
</comment>